<proteinExistence type="predicted"/>
<evidence type="ECO:0000313" key="4">
    <source>
        <dbReference type="Proteomes" id="UP000789901"/>
    </source>
</evidence>
<keyword evidence="1" id="KW-0175">Coiled coil</keyword>
<organism evidence="3 4">
    <name type="scientific">Gigaspora margarita</name>
    <dbReference type="NCBI Taxonomy" id="4874"/>
    <lineage>
        <taxon>Eukaryota</taxon>
        <taxon>Fungi</taxon>
        <taxon>Fungi incertae sedis</taxon>
        <taxon>Mucoromycota</taxon>
        <taxon>Glomeromycotina</taxon>
        <taxon>Glomeromycetes</taxon>
        <taxon>Diversisporales</taxon>
        <taxon>Gigasporaceae</taxon>
        <taxon>Gigaspora</taxon>
    </lineage>
</organism>
<evidence type="ECO:0000256" key="2">
    <source>
        <dbReference type="SAM" id="MobiDB-lite"/>
    </source>
</evidence>
<evidence type="ECO:0000313" key="3">
    <source>
        <dbReference type="EMBL" id="CAG8827257.1"/>
    </source>
</evidence>
<protein>
    <submittedName>
        <fullName evidence="3">45175_t:CDS:1</fullName>
    </submittedName>
</protein>
<dbReference type="Proteomes" id="UP000789901">
    <property type="component" value="Unassembled WGS sequence"/>
</dbReference>
<evidence type="ECO:0000256" key="1">
    <source>
        <dbReference type="SAM" id="Coils"/>
    </source>
</evidence>
<feature type="coiled-coil region" evidence="1">
    <location>
        <begin position="56"/>
        <end position="83"/>
    </location>
</feature>
<feature type="region of interest" description="Disordered" evidence="2">
    <location>
        <begin position="1"/>
        <end position="21"/>
    </location>
</feature>
<keyword evidence="4" id="KW-1185">Reference proteome</keyword>
<sequence>AQGAESIKDKDTKKIRQEDSLELEDEKKRQWEYDNITYGNNKKAFSDTIQPGPNERLNNKEKIDQERHKLEELAQRLVEKIKEKLIWGFSNSTKIGAGYPNAPKLALQLSQRT</sequence>
<comment type="caution">
    <text evidence="3">The sequence shown here is derived from an EMBL/GenBank/DDBJ whole genome shotgun (WGS) entry which is preliminary data.</text>
</comment>
<accession>A0ABN7WCI8</accession>
<dbReference type="EMBL" id="CAJVQB010039318">
    <property type="protein sequence ID" value="CAG8827257.1"/>
    <property type="molecule type" value="Genomic_DNA"/>
</dbReference>
<gene>
    <name evidence="3" type="ORF">GMARGA_LOCUS29348</name>
</gene>
<reference evidence="3 4" key="1">
    <citation type="submission" date="2021-06" db="EMBL/GenBank/DDBJ databases">
        <authorList>
            <person name="Kallberg Y."/>
            <person name="Tangrot J."/>
            <person name="Rosling A."/>
        </authorList>
    </citation>
    <scope>NUCLEOTIDE SEQUENCE [LARGE SCALE GENOMIC DNA]</scope>
    <source>
        <strain evidence="3 4">120-4 pot B 10/14</strain>
    </source>
</reference>
<feature type="non-terminal residue" evidence="3">
    <location>
        <position position="1"/>
    </location>
</feature>
<name>A0ABN7WCI8_GIGMA</name>